<dbReference type="AlphaFoldDB" id="A0A0F8XZS4"/>
<sequence>MGHMKRSIRPYGYKGRLFERLREAEDFVDEMRAEERDAHWYRWGKKFKVYYSNVKPSRCEPEVAR</sequence>
<comment type="caution">
    <text evidence="1">The sequence shown here is derived from an EMBL/GenBank/DDBJ whole genome shotgun (WGS) entry which is preliminary data.</text>
</comment>
<dbReference type="EMBL" id="LAZR01069563">
    <property type="protein sequence ID" value="KKK47469.1"/>
    <property type="molecule type" value="Genomic_DNA"/>
</dbReference>
<name>A0A0F8XZS4_9ZZZZ</name>
<evidence type="ECO:0000313" key="1">
    <source>
        <dbReference type="EMBL" id="KKK47469.1"/>
    </source>
</evidence>
<gene>
    <name evidence="1" type="ORF">LCGC14_3154840</name>
</gene>
<reference evidence="1" key="1">
    <citation type="journal article" date="2015" name="Nature">
        <title>Complex archaea that bridge the gap between prokaryotes and eukaryotes.</title>
        <authorList>
            <person name="Spang A."/>
            <person name="Saw J.H."/>
            <person name="Jorgensen S.L."/>
            <person name="Zaremba-Niedzwiedzka K."/>
            <person name="Martijn J."/>
            <person name="Lind A.E."/>
            <person name="van Eijk R."/>
            <person name="Schleper C."/>
            <person name="Guy L."/>
            <person name="Ettema T.J."/>
        </authorList>
    </citation>
    <scope>NUCLEOTIDE SEQUENCE</scope>
</reference>
<proteinExistence type="predicted"/>
<organism evidence="1">
    <name type="scientific">marine sediment metagenome</name>
    <dbReference type="NCBI Taxonomy" id="412755"/>
    <lineage>
        <taxon>unclassified sequences</taxon>
        <taxon>metagenomes</taxon>
        <taxon>ecological metagenomes</taxon>
    </lineage>
</organism>
<accession>A0A0F8XZS4</accession>
<protein>
    <submittedName>
        <fullName evidence="1">Uncharacterized protein</fullName>
    </submittedName>
</protein>